<dbReference type="GO" id="GO:0009279">
    <property type="term" value="C:cell outer membrane"/>
    <property type="evidence" value="ECO:0007669"/>
    <property type="project" value="UniProtKB-SubCell"/>
</dbReference>
<dbReference type="InterPro" id="IPR036942">
    <property type="entry name" value="Beta-barrel_TonB_sf"/>
</dbReference>
<evidence type="ECO:0000256" key="3">
    <source>
        <dbReference type="ARBA" id="ARBA00023237"/>
    </source>
</evidence>
<proteinExistence type="predicted"/>
<dbReference type="AlphaFoldDB" id="A0A377F6W4"/>
<reference evidence="5 6" key="1">
    <citation type="submission" date="2018-06" db="EMBL/GenBank/DDBJ databases">
        <authorList>
            <consortium name="Pathogen Informatics"/>
            <person name="Doyle S."/>
        </authorList>
    </citation>
    <scope>NUCLEOTIDE SEQUENCE [LARGE SCALE GENOMIC DNA]</scope>
    <source>
        <strain evidence="5 6">NCTC13148</strain>
    </source>
</reference>
<keyword evidence="5" id="KW-0675">Receptor</keyword>
<name>A0A377F6W4_ECOLX</name>
<feature type="region of interest" description="Disordered" evidence="4">
    <location>
        <begin position="1"/>
        <end position="31"/>
    </location>
</feature>
<protein>
    <submittedName>
        <fullName evidence="5">TonB-dependent receptor Fiu</fullName>
    </submittedName>
</protein>
<dbReference type="SUPFAM" id="SSF56935">
    <property type="entry name" value="Porins"/>
    <property type="match status" value="1"/>
</dbReference>
<comment type="subcellular location">
    <subcellularLocation>
        <location evidence="1">Cell outer membrane</location>
    </subcellularLocation>
</comment>
<evidence type="ECO:0000256" key="2">
    <source>
        <dbReference type="ARBA" id="ARBA00023136"/>
    </source>
</evidence>
<keyword evidence="3" id="KW-0998">Cell outer membrane</keyword>
<sequence>MVARKAGLPDDGDYGGASNITQPTSDVNSWTWSRTANTKDVSNKILTNQTNLTSTFYTGSIGHDVSTGVEFTRETQTNYGVNPVTLPAVNIYHPDSSIHPGGLTRNGANANGQTDTFAIYAFIRCKSPVI</sequence>
<dbReference type="Gene3D" id="2.40.170.20">
    <property type="entry name" value="TonB-dependent receptor, beta-barrel domain"/>
    <property type="match status" value="1"/>
</dbReference>
<feature type="compositionally biased region" description="Polar residues" evidence="4">
    <location>
        <begin position="18"/>
        <end position="31"/>
    </location>
</feature>
<evidence type="ECO:0000313" key="5">
    <source>
        <dbReference type="EMBL" id="STN25756.1"/>
    </source>
</evidence>
<evidence type="ECO:0000313" key="6">
    <source>
        <dbReference type="Proteomes" id="UP000254255"/>
    </source>
</evidence>
<keyword evidence="2" id="KW-0472">Membrane</keyword>
<gene>
    <name evidence="5" type="primary">fiu_1_1</name>
    <name evidence="5" type="ORF">NCTC13148_06164</name>
</gene>
<evidence type="ECO:0000256" key="1">
    <source>
        <dbReference type="ARBA" id="ARBA00004442"/>
    </source>
</evidence>
<organism evidence="5 6">
    <name type="scientific">Escherichia coli</name>
    <dbReference type="NCBI Taxonomy" id="562"/>
    <lineage>
        <taxon>Bacteria</taxon>
        <taxon>Pseudomonadati</taxon>
        <taxon>Pseudomonadota</taxon>
        <taxon>Gammaproteobacteria</taxon>
        <taxon>Enterobacterales</taxon>
        <taxon>Enterobacteriaceae</taxon>
        <taxon>Escherichia</taxon>
    </lineage>
</organism>
<evidence type="ECO:0000256" key="4">
    <source>
        <dbReference type="SAM" id="MobiDB-lite"/>
    </source>
</evidence>
<dbReference type="Proteomes" id="UP000254255">
    <property type="component" value="Unassembled WGS sequence"/>
</dbReference>
<accession>A0A377F6W4</accession>
<dbReference type="EMBL" id="UGET01000006">
    <property type="protein sequence ID" value="STN25756.1"/>
    <property type="molecule type" value="Genomic_DNA"/>
</dbReference>